<keyword evidence="8" id="KW-0503">Monooxygenase</keyword>
<name>A0AAD7BT21_9AGAR</name>
<dbReference type="AlphaFoldDB" id="A0AAD7BT21"/>
<keyword evidence="13" id="KW-0812">Transmembrane</keyword>
<dbReference type="EMBL" id="JARKIF010000009">
    <property type="protein sequence ID" value="KAJ7630228.1"/>
    <property type="molecule type" value="Genomic_DNA"/>
</dbReference>
<comment type="similarity">
    <text evidence="11">Belongs to the polysaccharide monooxygenase AA14 family.</text>
</comment>
<evidence type="ECO:0000256" key="11">
    <source>
        <dbReference type="ARBA" id="ARBA00046340"/>
    </source>
</evidence>
<evidence type="ECO:0000256" key="13">
    <source>
        <dbReference type="SAM" id="Phobius"/>
    </source>
</evidence>
<evidence type="ECO:0000256" key="12">
    <source>
        <dbReference type="SAM" id="MobiDB-lite"/>
    </source>
</evidence>
<keyword evidence="10" id="KW-0325">Glycoprotein</keyword>
<dbReference type="InterPro" id="IPR054497">
    <property type="entry name" value="LPMO_AA14"/>
</dbReference>
<evidence type="ECO:0000256" key="2">
    <source>
        <dbReference type="ARBA" id="ARBA00004613"/>
    </source>
</evidence>
<evidence type="ECO:0000256" key="3">
    <source>
        <dbReference type="ARBA" id="ARBA00022525"/>
    </source>
</evidence>
<feature type="signal peptide" evidence="14">
    <location>
        <begin position="1"/>
        <end position="18"/>
    </location>
</feature>
<dbReference type="Proteomes" id="UP001221142">
    <property type="component" value="Unassembled WGS sequence"/>
</dbReference>
<feature type="region of interest" description="Disordered" evidence="12">
    <location>
        <begin position="299"/>
        <end position="323"/>
    </location>
</feature>
<comment type="caution">
    <text evidence="15">The sequence shown here is derived from an EMBL/GenBank/DDBJ whole genome shotgun (WGS) entry which is preliminary data.</text>
</comment>
<comment type="subcellular location">
    <subcellularLocation>
        <location evidence="2">Secreted</location>
    </subcellularLocation>
</comment>
<keyword evidence="13" id="KW-0472">Membrane</keyword>
<keyword evidence="4" id="KW-0479">Metal-binding</keyword>
<dbReference type="Pfam" id="PF22810">
    <property type="entry name" value="LPMO_AA14"/>
    <property type="match status" value="1"/>
</dbReference>
<evidence type="ECO:0000313" key="16">
    <source>
        <dbReference type="Proteomes" id="UP001221142"/>
    </source>
</evidence>
<evidence type="ECO:0000256" key="4">
    <source>
        <dbReference type="ARBA" id="ARBA00022723"/>
    </source>
</evidence>
<evidence type="ECO:0000256" key="6">
    <source>
        <dbReference type="ARBA" id="ARBA00023002"/>
    </source>
</evidence>
<dbReference type="GO" id="GO:0046872">
    <property type="term" value="F:metal ion binding"/>
    <property type="evidence" value="ECO:0007669"/>
    <property type="project" value="UniProtKB-KW"/>
</dbReference>
<evidence type="ECO:0000313" key="15">
    <source>
        <dbReference type="EMBL" id="KAJ7630228.1"/>
    </source>
</evidence>
<evidence type="ECO:0000256" key="1">
    <source>
        <dbReference type="ARBA" id="ARBA00001973"/>
    </source>
</evidence>
<keyword evidence="9" id="KW-1015">Disulfide bond</keyword>
<evidence type="ECO:0000256" key="9">
    <source>
        <dbReference type="ARBA" id="ARBA00023157"/>
    </source>
</evidence>
<evidence type="ECO:0000256" key="14">
    <source>
        <dbReference type="SAM" id="SignalP"/>
    </source>
</evidence>
<reference evidence="15" key="1">
    <citation type="submission" date="2023-03" db="EMBL/GenBank/DDBJ databases">
        <title>Massive genome expansion in bonnet fungi (Mycena s.s.) driven by repeated elements and novel gene families across ecological guilds.</title>
        <authorList>
            <consortium name="Lawrence Berkeley National Laboratory"/>
            <person name="Harder C.B."/>
            <person name="Miyauchi S."/>
            <person name="Viragh M."/>
            <person name="Kuo A."/>
            <person name="Thoen E."/>
            <person name="Andreopoulos B."/>
            <person name="Lu D."/>
            <person name="Skrede I."/>
            <person name="Drula E."/>
            <person name="Henrissat B."/>
            <person name="Morin E."/>
            <person name="Kohler A."/>
            <person name="Barry K."/>
            <person name="LaButti K."/>
            <person name="Morin E."/>
            <person name="Salamov A."/>
            <person name="Lipzen A."/>
            <person name="Mereny Z."/>
            <person name="Hegedus B."/>
            <person name="Baldrian P."/>
            <person name="Stursova M."/>
            <person name="Weitz H."/>
            <person name="Taylor A."/>
            <person name="Grigoriev I.V."/>
            <person name="Nagy L.G."/>
            <person name="Martin F."/>
            <person name="Kauserud H."/>
        </authorList>
    </citation>
    <scope>NUCLEOTIDE SEQUENCE</scope>
    <source>
        <strain evidence="15">9284</strain>
    </source>
</reference>
<gene>
    <name evidence="15" type="ORF">FB45DRAFT_914911</name>
</gene>
<dbReference type="GO" id="GO:0005576">
    <property type="term" value="C:extracellular region"/>
    <property type="evidence" value="ECO:0007669"/>
    <property type="project" value="UniProtKB-SubCell"/>
</dbReference>
<evidence type="ECO:0000256" key="7">
    <source>
        <dbReference type="ARBA" id="ARBA00023008"/>
    </source>
</evidence>
<keyword evidence="7" id="KW-0186">Copper</keyword>
<comment type="cofactor">
    <cofactor evidence="1">
        <name>Cu(2+)</name>
        <dbReference type="ChEBI" id="CHEBI:29036"/>
    </cofactor>
</comment>
<feature type="compositionally biased region" description="Low complexity" evidence="12">
    <location>
        <begin position="299"/>
        <end position="318"/>
    </location>
</feature>
<keyword evidence="5 14" id="KW-0732">Signal</keyword>
<proteinExistence type="inferred from homology"/>
<keyword evidence="13" id="KW-1133">Transmembrane helix</keyword>
<feature type="transmembrane region" description="Helical" evidence="13">
    <location>
        <begin position="327"/>
        <end position="345"/>
    </location>
</feature>
<keyword evidence="3" id="KW-0964">Secreted</keyword>
<organism evidence="15 16">
    <name type="scientific">Roridomyces roridus</name>
    <dbReference type="NCBI Taxonomy" id="1738132"/>
    <lineage>
        <taxon>Eukaryota</taxon>
        <taxon>Fungi</taxon>
        <taxon>Dikarya</taxon>
        <taxon>Basidiomycota</taxon>
        <taxon>Agaricomycotina</taxon>
        <taxon>Agaricomycetes</taxon>
        <taxon>Agaricomycetidae</taxon>
        <taxon>Agaricales</taxon>
        <taxon>Marasmiineae</taxon>
        <taxon>Mycenaceae</taxon>
        <taxon>Roridomyces</taxon>
    </lineage>
</organism>
<evidence type="ECO:0000256" key="10">
    <source>
        <dbReference type="ARBA" id="ARBA00023180"/>
    </source>
</evidence>
<protein>
    <submittedName>
        <fullName evidence="15">Uncharacterized protein</fullName>
    </submittedName>
</protein>
<accession>A0AAD7BT21</accession>
<keyword evidence="16" id="KW-1185">Reference proteome</keyword>
<sequence>MSLTTALLALSLSSLVSAHIGAWHHGMYCLNGTTPGKDDSDGTDIVQPLWNLTKDDWWFHHDNGCDEFPPDDGDFLEIPANGQFTVELSVNRAFTTLSYGGSRIGLYPDGQNYPDGLGGQNCITQLNIHTQNQSMAAGTAFAISYQSDLSQVTPENLVVFSTLYHTPWERLATYSVPDLPACPEGGCHCAWGWVPNGCGEPNMYMQGFRCMVTGQTGSRALAPAVPPTWCQDDPGNCTTGAKQMIYWNQLDGNNILVEGWDDSGEPRSPAYNGVCGWEEGAQTDIFLSDGSATPTSVIGTATGVGPGPSATGTPAPSGKPSGARRMSVSWTWGLVVGIALVVGWVV</sequence>
<feature type="chain" id="PRO_5041955697" evidence="14">
    <location>
        <begin position="19"/>
        <end position="346"/>
    </location>
</feature>
<dbReference type="GO" id="GO:0004497">
    <property type="term" value="F:monooxygenase activity"/>
    <property type="evidence" value="ECO:0007669"/>
    <property type="project" value="UniProtKB-KW"/>
</dbReference>
<keyword evidence="6" id="KW-0560">Oxidoreductase</keyword>
<evidence type="ECO:0000256" key="8">
    <source>
        <dbReference type="ARBA" id="ARBA00023033"/>
    </source>
</evidence>
<evidence type="ECO:0000256" key="5">
    <source>
        <dbReference type="ARBA" id="ARBA00022729"/>
    </source>
</evidence>